<proteinExistence type="inferred from homology"/>
<dbReference type="SMART" id="SM00385">
    <property type="entry name" value="CYCLIN"/>
    <property type="match status" value="1"/>
</dbReference>
<name>A0A7S4JQT0_9STRA</name>
<dbReference type="InterPro" id="IPR039361">
    <property type="entry name" value="Cyclin"/>
</dbReference>
<accession>A0A7S4JQT0</accession>
<evidence type="ECO:0000256" key="1">
    <source>
        <dbReference type="RuleBase" id="RU000383"/>
    </source>
</evidence>
<protein>
    <recommendedName>
        <fullName evidence="3">Cyclin-like domain-containing protein</fullName>
    </recommendedName>
</protein>
<dbReference type="InterPro" id="IPR013763">
    <property type="entry name" value="Cyclin-like_dom"/>
</dbReference>
<gene>
    <name evidence="4" type="ORF">OAUR00152_LOCUS31994</name>
</gene>
<dbReference type="Pfam" id="PF00134">
    <property type="entry name" value="Cyclin_N"/>
    <property type="match status" value="1"/>
</dbReference>
<organism evidence="4">
    <name type="scientific">Odontella aurita</name>
    <dbReference type="NCBI Taxonomy" id="265563"/>
    <lineage>
        <taxon>Eukaryota</taxon>
        <taxon>Sar</taxon>
        <taxon>Stramenopiles</taxon>
        <taxon>Ochrophyta</taxon>
        <taxon>Bacillariophyta</taxon>
        <taxon>Mediophyceae</taxon>
        <taxon>Biddulphiophycidae</taxon>
        <taxon>Eupodiscales</taxon>
        <taxon>Odontellaceae</taxon>
        <taxon>Odontella</taxon>
    </lineage>
</organism>
<dbReference type="AlphaFoldDB" id="A0A7S4JQT0"/>
<comment type="similarity">
    <text evidence="1">Belongs to the cyclin family.</text>
</comment>
<keyword evidence="1" id="KW-0195">Cyclin</keyword>
<dbReference type="FunFam" id="1.10.472.10:FF:000093">
    <property type="entry name" value="Predicted protein"/>
    <property type="match status" value="1"/>
</dbReference>
<dbReference type="SUPFAM" id="SSF47954">
    <property type="entry name" value="Cyclin-like"/>
    <property type="match status" value="1"/>
</dbReference>
<evidence type="ECO:0000313" key="4">
    <source>
        <dbReference type="EMBL" id="CAE2271014.1"/>
    </source>
</evidence>
<dbReference type="PANTHER" id="PTHR10177">
    <property type="entry name" value="CYCLINS"/>
    <property type="match status" value="1"/>
</dbReference>
<dbReference type="InterPro" id="IPR036915">
    <property type="entry name" value="Cyclin-like_sf"/>
</dbReference>
<feature type="region of interest" description="Disordered" evidence="2">
    <location>
        <begin position="283"/>
        <end position="302"/>
    </location>
</feature>
<dbReference type="EMBL" id="HBKQ01046401">
    <property type="protein sequence ID" value="CAE2271014.1"/>
    <property type="molecule type" value="Transcribed_RNA"/>
</dbReference>
<reference evidence="4" key="1">
    <citation type="submission" date="2021-01" db="EMBL/GenBank/DDBJ databases">
        <authorList>
            <person name="Corre E."/>
            <person name="Pelletier E."/>
            <person name="Niang G."/>
            <person name="Scheremetjew M."/>
            <person name="Finn R."/>
            <person name="Kale V."/>
            <person name="Holt S."/>
            <person name="Cochrane G."/>
            <person name="Meng A."/>
            <person name="Brown T."/>
            <person name="Cohen L."/>
        </authorList>
    </citation>
    <scope>NUCLEOTIDE SEQUENCE</scope>
    <source>
        <strain evidence="4">Isolate 1302-5</strain>
    </source>
</reference>
<sequence length="326" mass="36055">MLQASDSSTTDAIFERVAAMQSTETSSAYQCRNYLNDETLPCGTSLDTDAVDASCRAKMIEWLFSIVDYCGFDRDTVSVAASLSDQFLSRQTVDAREALSDRSQFQLVFITALHIAVKTREPMQMDGTLLSKLSRGKYSVHDFITCERQLLSGVNWRVNCPTAMEFVHELLSLLPKNGIRRANVEKHVVECAGRMLQLAIGCCDCIATKPSDVALAAVSEIIEDVSYRDLPSRQRNIFFATLEEATGRSMDSETVSVARGMIQQCAVAEFILRSGTRHYHEKVELSRATSTDGVKETTESLDESSPVCVSRLSLSYSSSTINTTSR</sequence>
<dbReference type="InterPro" id="IPR006671">
    <property type="entry name" value="Cyclin_N"/>
</dbReference>
<evidence type="ECO:0000256" key="2">
    <source>
        <dbReference type="SAM" id="MobiDB-lite"/>
    </source>
</evidence>
<dbReference type="Gene3D" id="1.10.472.10">
    <property type="entry name" value="Cyclin-like"/>
    <property type="match status" value="2"/>
</dbReference>
<evidence type="ECO:0000259" key="3">
    <source>
        <dbReference type="SMART" id="SM00385"/>
    </source>
</evidence>
<feature type="domain" description="Cyclin-like" evidence="3">
    <location>
        <begin position="61"/>
        <end position="152"/>
    </location>
</feature>